<reference evidence="1 2" key="1">
    <citation type="submission" date="2018-06" db="EMBL/GenBank/DDBJ databases">
        <title>Genomic Encyclopedia of Archaeal and Bacterial Type Strains, Phase II (KMG-II): from individual species to whole genera.</title>
        <authorList>
            <person name="Goeker M."/>
        </authorList>
    </citation>
    <scope>NUCLEOTIDE SEQUENCE [LARGE SCALE GENOMIC DNA]</scope>
    <source>
        <strain evidence="1 2">DSM 6779</strain>
    </source>
</reference>
<dbReference type="Proteomes" id="UP000249239">
    <property type="component" value="Unassembled WGS sequence"/>
</dbReference>
<accession>A0A2W7N267</accession>
<dbReference type="RefSeq" id="WP_245935005.1">
    <property type="nucleotide sequence ID" value="NZ_QKZK01000019.1"/>
</dbReference>
<dbReference type="EMBL" id="QKZK01000019">
    <property type="protein sequence ID" value="PZX14525.1"/>
    <property type="molecule type" value="Genomic_DNA"/>
</dbReference>
<evidence type="ECO:0000313" key="1">
    <source>
        <dbReference type="EMBL" id="PZX14525.1"/>
    </source>
</evidence>
<dbReference type="AlphaFoldDB" id="A0A2W7N267"/>
<name>A0A2W7N267_9BACT</name>
<organism evidence="1 2">
    <name type="scientific">Breznakibacter xylanolyticus</name>
    <dbReference type="NCBI Taxonomy" id="990"/>
    <lineage>
        <taxon>Bacteria</taxon>
        <taxon>Pseudomonadati</taxon>
        <taxon>Bacteroidota</taxon>
        <taxon>Bacteroidia</taxon>
        <taxon>Marinilabiliales</taxon>
        <taxon>Marinilabiliaceae</taxon>
        <taxon>Breznakibacter</taxon>
    </lineage>
</organism>
<proteinExistence type="predicted"/>
<comment type="caution">
    <text evidence="1">The sequence shown here is derived from an EMBL/GenBank/DDBJ whole genome shotgun (WGS) entry which is preliminary data.</text>
</comment>
<protein>
    <submittedName>
        <fullName evidence="1">Uncharacterized protein</fullName>
    </submittedName>
</protein>
<evidence type="ECO:0000313" key="2">
    <source>
        <dbReference type="Proteomes" id="UP000249239"/>
    </source>
</evidence>
<keyword evidence="2" id="KW-1185">Reference proteome</keyword>
<gene>
    <name evidence="1" type="ORF">LX69_02351</name>
</gene>
<sequence length="90" mass="10586">MAKKVNATKASSSKTPVDYVKRRSKLRRVHRAEVLFNEKEQEALDAYCKKHGIDNKARFIRETVMRCVMEHFVNDYPTLFDKGDLDKLRI</sequence>